<keyword evidence="4" id="KW-1185">Reference proteome</keyword>
<sequence>MSSTTKIVQTEVDMETYEILKMLAIKKRIPLKAVLRDILTEYAKKLKEDIEKEIYKDPIWKGIGLLDIEDTKASERDDWGVVEWRSK</sequence>
<evidence type="ECO:0000313" key="3">
    <source>
        <dbReference type="Proteomes" id="UP000070587"/>
    </source>
</evidence>
<evidence type="ECO:0000313" key="1">
    <source>
        <dbReference type="EMBL" id="AMM53562.1"/>
    </source>
</evidence>
<dbReference type="STRING" id="1609559.TQ32_02995"/>
<dbReference type="GeneID" id="28490768"/>
<reference evidence="2 4" key="3">
    <citation type="submission" date="2023-03" db="EMBL/GenBank/DDBJ databases">
        <title>Speciation in Pyrococcus: adaptation to high temperature as a mechanism.</title>
        <authorList>
            <person name="Gu J."/>
        </authorList>
    </citation>
    <scope>NUCLEOTIDE SEQUENCE [LARGE SCALE GENOMIC DNA]</scope>
    <source>
        <strain evidence="2 4">LMOA34</strain>
    </source>
</reference>
<evidence type="ECO:0008006" key="5">
    <source>
        <dbReference type="Google" id="ProtNLM"/>
    </source>
</evidence>
<reference evidence="1 3" key="2">
    <citation type="journal article" date="2016" name="Int. J. Syst. Evol. Microbiol.">
        <title>Pyrococcus kukulkanii sp. nov., a hyperthermophilic, piezophilic archaeon isolated from a deep-sea hydrothermal vent.</title>
        <authorList>
            <person name="Callac N."/>
            <person name="Oger P."/>
            <person name="Lesongeur F."/>
            <person name="Rattray J.E."/>
            <person name="Vannier P."/>
            <person name="Michoud G."/>
            <person name="Beauverger M."/>
            <person name="Gayet N."/>
            <person name="Rouxel O."/>
            <person name="Jebbar M."/>
            <person name="Godfroy A."/>
        </authorList>
    </citation>
    <scope>NUCLEOTIDE SEQUENCE [LARGE SCALE GENOMIC DNA]</scope>
    <source>
        <strain evidence="1 3">NCB100</strain>
    </source>
</reference>
<reference evidence="3" key="1">
    <citation type="submission" date="2015-02" db="EMBL/GenBank/DDBJ databases">
        <title>Pyrococcus kukulkanii sp. nov., a novel hyperthermophilic archaeon isolated from a deep-sea hydrothermal vent at the Guaymas Basin.</title>
        <authorList>
            <person name="Oger P.M."/>
            <person name="Callac N."/>
            <person name="Jebbar M."/>
            <person name="Godfroy A."/>
        </authorList>
    </citation>
    <scope>NUCLEOTIDE SEQUENCE [LARGE SCALE GENOMIC DNA]</scope>
    <source>
        <strain evidence="3">NCB100</strain>
    </source>
</reference>
<dbReference type="AlphaFoldDB" id="A0A127B856"/>
<dbReference type="Proteomes" id="UP000070587">
    <property type="component" value="Chromosome"/>
</dbReference>
<name>A0A127B856_9EURY</name>
<dbReference type="EMBL" id="JARRIG010000005">
    <property type="protein sequence ID" value="MFA4804848.1"/>
    <property type="molecule type" value="Genomic_DNA"/>
</dbReference>
<accession>A0A127B856</accession>
<gene>
    <name evidence="2" type="ORF">P8X34_08935</name>
    <name evidence="1" type="ORF">TQ32_02995</name>
</gene>
<organism evidence="1 3">
    <name type="scientific">Pyrococcus kukulkanii</name>
    <dbReference type="NCBI Taxonomy" id="1609559"/>
    <lineage>
        <taxon>Archaea</taxon>
        <taxon>Methanobacteriati</taxon>
        <taxon>Methanobacteriota</taxon>
        <taxon>Thermococci</taxon>
        <taxon>Thermococcales</taxon>
        <taxon>Thermococcaceae</taxon>
        <taxon>Pyrococcus</taxon>
    </lineage>
</organism>
<dbReference type="PATRIC" id="fig|1609559.3.peg.621"/>
<dbReference type="Proteomes" id="UP001571980">
    <property type="component" value="Unassembled WGS sequence"/>
</dbReference>
<evidence type="ECO:0000313" key="2">
    <source>
        <dbReference type="EMBL" id="MFA4804848.1"/>
    </source>
</evidence>
<protein>
    <recommendedName>
        <fullName evidence="5">Ribbon-helix-helix protein CopG domain-containing protein</fullName>
    </recommendedName>
</protein>
<evidence type="ECO:0000313" key="4">
    <source>
        <dbReference type="Proteomes" id="UP001571980"/>
    </source>
</evidence>
<dbReference type="KEGG" id="pyc:TQ32_02995"/>
<dbReference type="EMBL" id="CP010835">
    <property type="protein sequence ID" value="AMM53562.1"/>
    <property type="molecule type" value="Genomic_DNA"/>
</dbReference>
<dbReference type="OrthoDB" id="103566at2157"/>
<proteinExistence type="predicted"/>
<dbReference type="RefSeq" id="WP_068320863.1">
    <property type="nucleotide sequence ID" value="NZ_CP010835.1"/>
</dbReference>